<dbReference type="GO" id="GO:0008270">
    <property type="term" value="F:zinc ion binding"/>
    <property type="evidence" value="ECO:0007669"/>
    <property type="project" value="UniProtKB-KW"/>
</dbReference>
<proteinExistence type="predicted"/>
<dbReference type="eggNOG" id="ENOG502SGVY">
    <property type="taxonomic scope" value="Eukaryota"/>
</dbReference>
<dbReference type="Gene3D" id="3.30.40.10">
    <property type="entry name" value="Zinc/RING finger domain, C3HC4 (zinc finger)"/>
    <property type="match status" value="1"/>
</dbReference>
<organism evidence="4 5">
    <name type="scientific">Phytophthora nicotianae P1569</name>
    <dbReference type="NCBI Taxonomy" id="1317065"/>
    <lineage>
        <taxon>Eukaryota</taxon>
        <taxon>Sar</taxon>
        <taxon>Stramenopiles</taxon>
        <taxon>Oomycota</taxon>
        <taxon>Peronosporomycetes</taxon>
        <taxon>Peronosporales</taxon>
        <taxon>Peronosporaceae</taxon>
        <taxon>Phytophthora</taxon>
    </lineage>
</organism>
<reference evidence="4 5" key="1">
    <citation type="submission" date="2013-11" db="EMBL/GenBank/DDBJ databases">
        <title>The Genome Sequence of Phytophthora parasitica P1569.</title>
        <authorList>
            <consortium name="The Broad Institute Genomics Platform"/>
            <person name="Russ C."/>
            <person name="Tyler B."/>
            <person name="Panabieres F."/>
            <person name="Shan W."/>
            <person name="Tripathy S."/>
            <person name="Grunwald N."/>
            <person name="Machado M."/>
            <person name="Johnson C.S."/>
            <person name="Arredondo F."/>
            <person name="Hong C."/>
            <person name="Coffey M."/>
            <person name="Young S.K."/>
            <person name="Zeng Q."/>
            <person name="Gargeya S."/>
            <person name="Fitzgerald M."/>
            <person name="Abouelleil A."/>
            <person name="Alvarado L."/>
            <person name="Chapman S.B."/>
            <person name="Gainer-Dewar J."/>
            <person name="Goldberg J."/>
            <person name="Griggs A."/>
            <person name="Gujja S."/>
            <person name="Hansen M."/>
            <person name="Howarth C."/>
            <person name="Imamovic A."/>
            <person name="Ireland A."/>
            <person name="Larimer J."/>
            <person name="McCowan C."/>
            <person name="Murphy C."/>
            <person name="Pearson M."/>
            <person name="Poon T.W."/>
            <person name="Priest M."/>
            <person name="Roberts A."/>
            <person name="Saif S."/>
            <person name="Shea T."/>
            <person name="Sykes S."/>
            <person name="Wortman J."/>
            <person name="Nusbaum C."/>
            <person name="Birren B."/>
        </authorList>
    </citation>
    <scope>NUCLEOTIDE SEQUENCE [LARGE SCALE GENOMIC DNA]</scope>
    <source>
        <strain evidence="4 5">P1569</strain>
    </source>
</reference>
<dbReference type="AlphaFoldDB" id="V9E9F9"/>
<evidence type="ECO:0000259" key="3">
    <source>
        <dbReference type="PROSITE" id="PS50089"/>
    </source>
</evidence>
<feature type="compositionally biased region" description="Polar residues" evidence="2">
    <location>
        <begin position="48"/>
        <end position="64"/>
    </location>
</feature>
<evidence type="ECO:0000256" key="1">
    <source>
        <dbReference type="PROSITE-ProRule" id="PRU00175"/>
    </source>
</evidence>
<dbReference type="HOGENOM" id="CLU_944833_0_0_1"/>
<dbReference type="Proteomes" id="UP000018721">
    <property type="component" value="Unassembled WGS sequence"/>
</dbReference>
<feature type="compositionally biased region" description="Polar residues" evidence="2">
    <location>
        <begin position="1"/>
        <end position="12"/>
    </location>
</feature>
<feature type="compositionally biased region" description="Polar residues" evidence="2">
    <location>
        <begin position="78"/>
        <end position="97"/>
    </location>
</feature>
<evidence type="ECO:0000256" key="2">
    <source>
        <dbReference type="SAM" id="MobiDB-lite"/>
    </source>
</evidence>
<keyword evidence="5" id="KW-1185">Reference proteome</keyword>
<evidence type="ECO:0000313" key="5">
    <source>
        <dbReference type="Proteomes" id="UP000018721"/>
    </source>
</evidence>
<dbReference type="OrthoDB" id="199205at2759"/>
<feature type="compositionally biased region" description="Polar residues" evidence="2">
    <location>
        <begin position="225"/>
        <end position="238"/>
    </location>
</feature>
<gene>
    <name evidence="4" type="ORF">F443_17964</name>
</gene>
<dbReference type="PROSITE" id="PS50089">
    <property type="entry name" value="ZF_RING_2"/>
    <property type="match status" value="1"/>
</dbReference>
<feature type="region of interest" description="Disordered" evidence="2">
    <location>
        <begin position="221"/>
        <end position="275"/>
    </location>
</feature>
<keyword evidence="1" id="KW-0863">Zinc-finger</keyword>
<feature type="region of interest" description="Disordered" evidence="2">
    <location>
        <begin position="1"/>
        <end position="28"/>
    </location>
</feature>
<feature type="region of interest" description="Disordered" evidence="2">
    <location>
        <begin position="48"/>
        <end position="97"/>
    </location>
</feature>
<evidence type="ECO:0000313" key="4">
    <source>
        <dbReference type="EMBL" id="ETI35744.1"/>
    </source>
</evidence>
<dbReference type="InterPro" id="IPR001841">
    <property type="entry name" value="Znf_RING"/>
</dbReference>
<dbReference type="EMBL" id="ANIZ01003093">
    <property type="protein sequence ID" value="ETI35744.1"/>
    <property type="molecule type" value="Genomic_DNA"/>
</dbReference>
<dbReference type="InterPro" id="IPR013083">
    <property type="entry name" value="Znf_RING/FYVE/PHD"/>
</dbReference>
<name>V9E9F9_PHYNI</name>
<accession>V9E9F9</accession>
<protein>
    <recommendedName>
        <fullName evidence="3">RING-type domain-containing protein</fullName>
    </recommendedName>
</protein>
<keyword evidence="1" id="KW-0479">Metal-binding</keyword>
<sequence>MVRGITSASVIPTASEGEGGDHASVEENTVSVAELESKKYLQAAFQGQISTGQPNPDNLSSAIPTDSPMEINDAGAKVQQQKPAPRQRSQSAVVQKSNTTELTKNYLDLVRDFRQLQPFTRRPDGSYPTGTLCVYCVNTRPTSVFFPCQHMCVCDGCIKSGNISTDYSSSMDWCACPVCMTDIRLILPHSGKEEERYWRWALEIKPTLPPRFKQEFKEAGKRLNKSVTPTGGSRSPLESTFRRKSNPLETPKTPSPKSKFLVTGRRHSWQSGEVTTDQHVVASNEHDEARHCSIL</sequence>
<feature type="domain" description="RING-type" evidence="3">
    <location>
        <begin position="133"/>
        <end position="179"/>
    </location>
</feature>
<comment type="caution">
    <text evidence="4">The sequence shown here is derived from an EMBL/GenBank/DDBJ whole genome shotgun (WGS) entry which is preliminary data.</text>
</comment>
<keyword evidence="1" id="KW-0862">Zinc</keyword>